<organism evidence="4 5">
    <name type="scientific">Rhizobium pisi</name>
    <dbReference type="NCBI Taxonomy" id="574561"/>
    <lineage>
        <taxon>Bacteria</taxon>
        <taxon>Pseudomonadati</taxon>
        <taxon>Pseudomonadota</taxon>
        <taxon>Alphaproteobacteria</taxon>
        <taxon>Hyphomicrobiales</taxon>
        <taxon>Rhizobiaceae</taxon>
        <taxon>Rhizobium/Agrobacterium group</taxon>
        <taxon>Rhizobium</taxon>
    </lineage>
</organism>
<accession>A0A7W5BTC7</accession>
<dbReference type="AlphaFoldDB" id="A0A7W5BTC7"/>
<gene>
    <name evidence="4" type="ORF">FHS26_006566</name>
</gene>
<dbReference type="InterPro" id="IPR000639">
    <property type="entry name" value="Epox_hydrolase-like"/>
</dbReference>
<reference evidence="4 5" key="1">
    <citation type="submission" date="2020-08" db="EMBL/GenBank/DDBJ databases">
        <title>Genomic Encyclopedia of Type Strains, Phase III (KMG-III): the genomes of soil and plant-associated and newly described type strains.</title>
        <authorList>
            <person name="Whitman W."/>
        </authorList>
    </citation>
    <scope>NUCLEOTIDE SEQUENCE [LARGE SCALE GENOMIC DNA]</scope>
    <source>
        <strain evidence="4 5">CECT 4113</strain>
    </source>
</reference>
<dbReference type="EMBL" id="JACHXH010000038">
    <property type="protein sequence ID" value="MBB3138787.1"/>
    <property type="molecule type" value="Genomic_DNA"/>
</dbReference>
<feature type="signal peptide" evidence="2">
    <location>
        <begin position="1"/>
        <end position="28"/>
    </location>
</feature>
<dbReference type="RefSeq" id="WP_205909813.1">
    <property type="nucleotide sequence ID" value="NZ_JACHXH010000038.1"/>
</dbReference>
<dbReference type="GO" id="GO:0016787">
    <property type="term" value="F:hydrolase activity"/>
    <property type="evidence" value="ECO:0007669"/>
    <property type="project" value="UniProtKB-KW"/>
</dbReference>
<keyword evidence="1" id="KW-0378">Hydrolase</keyword>
<evidence type="ECO:0000256" key="2">
    <source>
        <dbReference type="SAM" id="SignalP"/>
    </source>
</evidence>
<feature type="domain" description="AB hydrolase-1" evidence="3">
    <location>
        <begin position="70"/>
        <end position="317"/>
    </location>
</feature>
<dbReference type="InterPro" id="IPR029058">
    <property type="entry name" value="AB_hydrolase_fold"/>
</dbReference>
<evidence type="ECO:0000259" key="3">
    <source>
        <dbReference type="Pfam" id="PF00561"/>
    </source>
</evidence>
<proteinExistence type="predicted"/>
<evidence type="ECO:0000313" key="5">
    <source>
        <dbReference type="Proteomes" id="UP000518315"/>
    </source>
</evidence>
<feature type="chain" id="PRO_5030765105" evidence="2">
    <location>
        <begin position="29"/>
        <end position="335"/>
    </location>
</feature>
<dbReference type="SUPFAM" id="SSF53474">
    <property type="entry name" value="alpha/beta-Hydrolases"/>
    <property type="match status" value="1"/>
</dbReference>
<evidence type="ECO:0000313" key="4">
    <source>
        <dbReference type="EMBL" id="MBB3138787.1"/>
    </source>
</evidence>
<keyword evidence="5" id="KW-1185">Reference proteome</keyword>
<evidence type="ECO:0000256" key="1">
    <source>
        <dbReference type="ARBA" id="ARBA00022801"/>
    </source>
</evidence>
<dbReference type="Gene3D" id="3.40.50.1820">
    <property type="entry name" value="alpha/beta hydrolase"/>
    <property type="match status" value="1"/>
</dbReference>
<sequence>MKGFDMTSKILLGLTASLLALAPLPVLSQSAAPAATAQVSQTDPFADVVHHVARVNGVRFHYVVAGSGEPVVLLPGWPESWIAWRKMIPLLTAAGRQVYVIEPRGFGDSDKPQTGYDLDTAARDLHDFFTATGLNRPGGVDIVAHDVGTWIAHAHAVTYPGDVKRLVLSEAPILGVSPLPSGVPSEALNLKLWQFDFNRLHDLPEVLVQGHERAYLTWLFQTKSTRNYAIEPAAIDEYVRVFSAPGAARGGFEWYRAAFSPEGVAREEARAKLRLTMPVLALGGGDGLADRLHAAVATIGDHVEGGALPGCGHFLPEECPDEFTNSVLAFWQKNP</sequence>
<dbReference type="PRINTS" id="PR00412">
    <property type="entry name" value="EPOXHYDRLASE"/>
</dbReference>
<protein>
    <submittedName>
        <fullName evidence="4">Pimeloyl-ACP methyl ester carboxylesterase</fullName>
    </submittedName>
</protein>
<comment type="caution">
    <text evidence="4">The sequence shown here is derived from an EMBL/GenBank/DDBJ whole genome shotgun (WGS) entry which is preliminary data.</text>
</comment>
<dbReference type="Pfam" id="PF00561">
    <property type="entry name" value="Abhydrolase_1"/>
    <property type="match status" value="1"/>
</dbReference>
<dbReference type="InterPro" id="IPR000073">
    <property type="entry name" value="AB_hydrolase_1"/>
</dbReference>
<keyword evidence="2" id="KW-0732">Signal</keyword>
<dbReference type="Proteomes" id="UP000518315">
    <property type="component" value="Unassembled WGS sequence"/>
</dbReference>
<dbReference type="PANTHER" id="PTHR43329">
    <property type="entry name" value="EPOXIDE HYDROLASE"/>
    <property type="match status" value="1"/>
</dbReference>
<name>A0A7W5BTC7_9HYPH</name>